<dbReference type="InterPro" id="IPR011707">
    <property type="entry name" value="Cu-oxidase-like_N"/>
</dbReference>
<gene>
    <name evidence="22" type="ORF">FACUT_8720</name>
</gene>
<feature type="chain" id="PRO_5034302042" evidence="18">
    <location>
        <begin position="23"/>
        <end position="697"/>
    </location>
</feature>
<keyword evidence="23" id="KW-1185">Reference proteome</keyword>
<dbReference type="AlphaFoldDB" id="A0A8H4JLN8"/>
<keyword evidence="14 17" id="KW-0472">Membrane</keyword>
<organism evidence="22 23">
    <name type="scientific">Fusarium acutatum</name>
    <dbReference type="NCBI Taxonomy" id="78861"/>
    <lineage>
        <taxon>Eukaryota</taxon>
        <taxon>Fungi</taxon>
        <taxon>Dikarya</taxon>
        <taxon>Ascomycota</taxon>
        <taxon>Pezizomycotina</taxon>
        <taxon>Sordariomycetes</taxon>
        <taxon>Hypocreomycetidae</taxon>
        <taxon>Hypocreales</taxon>
        <taxon>Nectriaceae</taxon>
        <taxon>Fusarium</taxon>
        <taxon>Fusarium fujikuroi species complex</taxon>
    </lineage>
</organism>
<dbReference type="GO" id="GO:0033215">
    <property type="term" value="P:reductive iron assimilation"/>
    <property type="evidence" value="ECO:0007669"/>
    <property type="project" value="TreeGrafter"/>
</dbReference>
<dbReference type="Pfam" id="PF07732">
    <property type="entry name" value="Cu-oxidase_3"/>
    <property type="match status" value="1"/>
</dbReference>
<comment type="subcellular location">
    <subcellularLocation>
        <location evidence="16">Cell membrane</location>
        <topology evidence="16">Single-pass type I membrane protein</topology>
        <orientation evidence="16">Extracellular side</orientation>
    </subcellularLocation>
</comment>
<dbReference type="CDD" id="cd13877">
    <property type="entry name" value="CuRO_2_Fet3p_like"/>
    <property type="match status" value="1"/>
</dbReference>
<keyword evidence="13" id="KW-0406">Ion transport</keyword>
<evidence type="ECO:0000256" key="11">
    <source>
        <dbReference type="ARBA" id="ARBA00023004"/>
    </source>
</evidence>
<evidence type="ECO:0000256" key="14">
    <source>
        <dbReference type="ARBA" id="ARBA00023136"/>
    </source>
</evidence>
<dbReference type="GO" id="GO:0010106">
    <property type="term" value="P:cellular response to iron ion starvation"/>
    <property type="evidence" value="ECO:0007669"/>
    <property type="project" value="TreeGrafter"/>
</dbReference>
<evidence type="ECO:0000256" key="4">
    <source>
        <dbReference type="ARBA" id="ARBA00022496"/>
    </source>
</evidence>
<evidence type="ECO:0000256" key="18">
    <source>
        <dbReference type="SAM" id="SignalP"/>
    </source>
</evidence>
<feature type="transmembrane region" description="Helical" evidence="17">
    <location>
        <begin position="555"/>
        <end position="577"/>
    </location>
</feature>
<evidence type="ECO:0000256" key="7">
    <source>
        <dbReference type="ARBA" id="ARBA00022729"/>
    </source>
</evidence>
<feature type="signal peptide" evidence="18">
    <location>
        <begin position="1"/>
        <end position="22"/>
    </location>
</feature>
<keyword evidence="11" id="KW-0408">Iron</keyword>
<dbReference type="EMBL" id="JAADJF010000246">
    <property type="protein sequence ID" value="KAF4430988.1"/>
    <property type="molecule type" value="Genomic_DNA"/>
</dbReference>
<dbReference type="CDD" id="cd13899">
    <property type="entry name" value="CuRO_3_Fet3p"/>
    <property type="match status" value="1"/>
</dbReference>
<keyword evidence="15" id="KW-0325">Glycoprotein</keyword>
<keyword evidence="12" id="KW-0186">Copper</keyword>
<keyword evidence="10" id="KW-0560">Oxidoreductase</keyword>
<evidence type="ECO:0000256" key="12">
    <source>
        <dbReference type="ARBA" id="ARBA00023008"/>
    </source>
</evidence>
<protein>
    <submittedName>
        <fullName evidence="22">Iron transport multicopper oxidase FET3</fullName>
    </submittedName>
</protein>
<evidence type="ECO:0000313" key="23">
    <source>
        <dbReference type="Proteomes" id="UP000536711"/>
    </source>
</evidence>
<evidence type="ECO:0000256" key="5">
    <source>
        <dbReference type="ARBA" id="ARBA00022692"/>
    </source>
</evidence>
<evidence type="ECO:0000256" key="16">
    <source>
        <dbReference type="ARBA" id="ARBA00037814"/>
    </source>
</evidence>
<dbReference type="PANTHER" id="PTHR11709:SF361">
    <property type="entry name" value="IRON TRANSPORT MULTICOPPER OXIDASE FET3"/>
    <property type="match status" value="1"/>
</dbReference>
<dbReference type="PANTHER" id="PTHR11709">
    <property type="entry name" value="MULTI-COPPER OXIDASE"/>
    <property type="match status" value="1"/>
</dbReference>
<comment type="similarity">
    <text evidence="1">Belongs to the multicopper oxidase family.</text>
</comment>
<keyword evidence="8" id="KW-0677">Repeat</keyword>
<keyword evidence="6" id="KW-0479">Metal-binding</keyword>
<evidence type="ECO:0000259" key="19">
    <source>
        <dbReference type="Pfam" id="PF00394"/>
    </source>
</evidence>
<evidence type="ECO:0000256" key="2">
    <source>
        <dbReference type="ARBA" id="ARBA00022448"/>
    </source>
</evidence>
<dbReference type="GO" id="GO:0005507">
    <property type="term" value="F:copper ion binding"/>
    <property type="evidence" value="ECO:0007669"/>
    <property type="project" value="InterPro"/>
</dbReference>
<dbReference type="Gene3D" id="2.60.40.420">
    <property type="entry name" value="Cupredoxins - blue copper proteins"/>
    <property type="match status" value="3"/>
</dbReference>
<evidence type="ECO:0000256" key="9">
    <source>
        <dbReference type="ARBA" id="ARBA00022989"/>
    </source>
</evidence>
<evidence type="ECO:0000256" key="10">
    <source>
        <dbReference type="ARBA" id="ARBA00023002"/>
    </source>
</evidence>
<dbReference type="InterPro" id="IPR033138">
    <property type="entry name" value="Cu_oxidase_CS"/>
</dbReference>
<name>A0A8H4JLN8_9HYPO</name>
<evidence type="ECO:0000259" key="20">
    <source>
        <dbReference type="Pfam" id="PF07731"/>
    </source>
</evidence>
<feature type="domain" description="Plastocyanin-like" evidence="19">
    <location>
        <begin position="156"/>
        <end position="303"/>
    </location>
</feature>
<dbReference type="PROSITE" id="PS00080">
    <property type="entry name" value="MULTICOPPER_OXIDASE2"/>
    <property type="match status" value="1"/>
</dbReference>
<dbReference type="Pfam" id="PF00394">
    <property type="entry name" value="Cu-oxidase"/>
    <property type="match status" value="1"/>
</dbReference>
<dbReference type="FunFam" id="2.60.40.420:FF:000025">
    <property type="entry name" value="FET5p Multicopper oxidase"/>
    <property type="match status" value="1"/>
</dbReference>
<dbReference type="GO" id="GO:0004322">
    <property type="term" value="F:ferroxidase activity"/>
    <property type="evidence" value="ECO:0007669"/>
    <property type="project" value="TreeGrafter"/>
</dbReference>
<dbReference type="OrthoDB" id="2121828at2759"/>
<evidence type="ECO:0000256" key="1">
    <source>
        <dbReference type="ARBA" id="ARBA00010609"/>
    </source>
</evidence>
<reference evidence="22 23" key="1">
    <citation type="submission" date="2020-01" db="EMBL/GenBank/DDBJ databases">
        <title>Identification and distribution of gene clusters putatively required for synthesis of sphingolipid metabolism inhibitors in phylogenetically diverse species of the filamentous fungus Fusarium.</title>
        <authorList>
            <person name="Kim H.-S."/>
            <person name="Busman M."/>
            <person name="Brown D.W."/>
            <person name="Divon H."/>
            <person name="Uhlig S."/>
            <person name="Proctor R.H."/>
        </authorList>
    </citation>
    <scope>NUCLEOTIDE SEQUENCE [LARGE SCALE GENOMIC DNA]</scope>
    <source>
        <strain evidence="22 23">NRRL 13308</strain>
    </source>
</reference>
<dbReference type="FunFam" id="2.60.40.420:FF:000024">
    <property type="entry name" value="FET5p Multicopper oxidase"/>
    <property type="match status" value="1"/>
</dbReference>
<sequence length="697" mass="76881">MLFNSLSVEAALLLALPHLASAATRKFDFDIGWVRANPDNAFERPVIGINGKWPIPTIEVDIGDRVIINAHNNLGNQSTSLHFHGLYMNGTTHMDGPAGVSQCPIVPGTSFTYNFTVEQPGTYWYHSHTAAQYPDGLRAPFIVHDKDFPYKDKYDEEVIFSLSDWYHDEMRSMIPKFMSKANPSGAEPVPNNALMNETANFTMSVKPETTYLFRTINIGAFAGQYLWFEGHKMRIVEVDGIYTEEAEAEMIYISAAQRVSFLLTTKKDTSKNFPIVASMDTTLFDVLPPDLNYNATGWLVYDEKADKPDAATVDALDPHDDMTLVPYDKMGILGKPDQEFTLDVKMENLKDGANYAWFNNITYVEAKVPTLYTALSAGKDAEDPSVYGTYTHSMVLKKNEIVQIVVNNLDSGRHPFHLHGHAFQSIYRSEEEAGIWADANVTEADLPKTPMRRDTLVIYPNGNIVMRFKADNPGVWLFHCHIEWHVVSGLIATFVEDPLTLQETIQIPKNHLDACAAADMPTKGNAAANTENFLDLTGENKPAKALPAGFTPRGIVALVFSCICGILGVAVVAWYGFSAPIDPTSAGALSAGIVDGSDSGDGNPAHKGPQETVVSPSGVSLLKELAEELISEWEATMLRRRGLSLTIRFELDWGLSMSLGILPEKLDAGTIVNGKMVYIGCQASDTYNKAINKLRYS</sequence>
<accession>A0A8H4JLN8</accession>
<evidence type="ECO:0000256" key="17">
    <source>
        <dbReference type="SAM" id="Phobius"/>
    </source>
</evidence>
<feature type="domain" description="Plastocyanin-like" evidence="21">
    <location>
        <begin position="32"/>
        <end position="146"/>
    </location>
</feature>
<dbReference type="InterPro" id="IPR011706">
    <property type="entry name" value="Cu-oxidase_C"/>
</dbReference>
<dbReference type="CDD" id="cd13851">
    <property type="entry name" value="CuRO_1_Fet3p"/>
    <property type="match status" value="1"/>
</dbReference>
<dbReference type="Proteomes" id="UP000536711">
    <property type="component" value="Unassembled WGS sequence"/>
</dbReference>
<keyword evidence="4" id="KW-0410">Iron transport</keyword>
<evidence type="ECO:0000256" key="6">
    <source>
        <dbReference type="ARBA" id="ARBA00022723"/>
    </source>
</evidence>
<dbReference type="InterPro" id="IPR001117">
    <property type="entry name" value="Cu-oxidase_2nd"/>
</dbReference>
<keyword evidence="2" id="KW-0813">Transport</keyword>
<keyword evidence="9 17" id="KW-1133">Transmembrane helix</keyword>
<dbReference type="InterPro" id="IPR045087">
    <property type="entry name" value="Cu-oxidase_fam"/>
</dbReference>
<evidence type="ECO:0000256" key="13">
    <source>
        <dbReference type="ARBA" id="ARBA00023065"/>
    </source>
</evidence>
<dbReference type="SUPFAM" id="SSF49503">
    <property type="entry name" value="Cupredoxins"/>
    <property type="match status" value="3"/>
</dbReference>
<proteinExistence type="inferred from homology"/>
<feature type="domain" description="Plastocyanin-like" evidence="20">
    <location>
        <begin position="364"/>
        <end position="498"/>
    </location>
</feature>
<evidence type="ECO:0000313" key="22">
    <source>
        <dbReference type="EMBL" id="KAF4430988.1"/>
    </source>
</evidence>
<evidence type="ECO:0000259" key="21">
    <source>
        <dbReference type="Pfam" id="PF07732"/>
    </source>
</evidence>
<dbReference type="GO" id="GO:0033573">
    <property type="term" value="C:high-affinity iron permease complex"/>
    <property type="evidence" value="ECO:0007669"/>
    <property type="project" value="TreeGrafter"/>
</dbReference>
<evidence type="ECO:0000256" key="8">
    <source>
        <dbReference type="ARBA" id="ARBA00022737"/>
    </source>
</evidence>
<evidence type="ECO:0000256" key="15">
    <source>
        <dbReference type="ARBA" id="ARBA00023180"/>
    </source>
</evidence>
<evidence type="ECO:0000256" key="3">
    <source>
        <dbReference type="ARBA" id="ARBA00022475"/>
    </source>
</evidence>
<keyword evidence="5 17" id="KW-0812">Transmembrane</keyword>
<dbReference type="InterPro" id="IPR044130">
    <property type="entry name" value="CuRO_2_Fet3-like"/>
</dbReference>
<dbReference type="PROSITE" id="PS00079">
    <property type="entry name" value="MULTICOPPER_OXIDASE1"/>
    <property type="match status" value="2"/>
</dbReference>
<dbReference type="Pfam" id="PF07731">
    <property type="entry name" value="Cu-oxidase_2"/>
    <property type="match status" value="1"/>
</dbReference>
<keyword evidence="7 18" id="KW-0732">Signal</keyword>
<dbReference type="FunFam" id="2.60.40.420:FF:000022">
    <property type="entry name" value="FET5p Multicopper oxidase"/>
    <property type="match status" value="1"/>
</dbReference>
<comment type="caution">
    <text evidence="22">The sequence shown here is derived from an EMBL/GenBank/DDBJ whole genome shotgun (WGS) entry which is preliminary data.</text>
</comment>
<dbReference type="InterPro" id="IPR002355">
    <property type="entry name" value="Cu_oxidase_Cu_BS"/>
</dbReference>
<keyword evidence="3" id="KW-1003">Cell membrane</keyword>
<dbReference type="InterPro" id="IPR008972">
    <property type="entry name" value="Cupredoxin"/>
</dbReference>